<keyword evidence="3" id="KW-0408">Iron</keyword>
<proteinExistence type="predicted"/>
<comment type="caution">
    <text evidence="6">The sequence shown here is derived from an EMBL/GenBank/DDBJ whole genome shotgun (WGS) entry which is preliminary data.</text>
</comment>
<dbReference type="GO" id="GO:0051537">
    <property type="term" value="F:2 iron, 2 sulfur cluster binding"/>
    <property type="evidence" value="ECO:0007669"/>
    <property type="project" value="UniProtKB-KW"/>
</dbReference>
<dbReference type="PANTHER" id="PTHR23426">
    <property type="entry name" value="FERREDOXIN/ADRENODOXIN"/>
    <property type="match status" value="1"/>
</dbReference>
<dbReference type="GO" id="GO:0140647">
    <property type="term" value="P:P450-containing electron transport chain"/>
    <property type="evidence" value="ECO:0007669"/>
    <property type="project" value="InterPro"/>
</dbReference>
<comment type="cofactor">
    <cofactor evidence="5">
        <name>[2Fe-2S] cluster</name>
        <dbReference type="ChEBI" id="CHEBI:190135"/>
    </cofactor>
</comment>
<keyword evidence="7" id="KW-1185">Reference proteome</keyword>
<dbReference type="SUPFAM" id="SSF54292">
    <property type="entry name" value="2Fe-2S ferredoxin-like"/>
    <property type="match status" value="1"/>
</dbReference>
<protein>
    <recommendedName>
        <fullName evidence="8">Ferredoxin</fullName>
    </recommendedName>
</protein>
<sequence length="173" mass="19638">MTMIALSKNLFRRFYSCSSGQSIIGSRTYSFYLLKHFDSRFDNNHQRYYCSNEKWITIIFKKTDGTRVKRKGKAGETLYDVICGDPDFPGFGQCQGTQSCSTCHVIFTKEDFTTISKYNSETPGEGDLLDEIANRFALSVAQHRTDTSRLGCCIELVPEMDGMICNFGDKSMC</sequence>
<dbReference type="Proteomes" id="UP001497382">
    <property type="component" value="Unassembled WGS sequence"/>
</dbReference>
<organism evidence="6 7">
    <name type="scientific">Larinioides sclopetarius</name>
    <dbReference type="NCBI Taxonomy" id="280406"/>
    <lineage>
        <taxon>Eukaryota</taxon>
        <taxon>Metazoa</taxon>
        <taxon>Ecdysozoa</taxon>
        <taxon>Arthropoda</taxon>
        <taxon>Chelicerata</taxon>
        <taxon>Arachnida</taxon>
        <taxon>Araneae</taxon>
        <taxon>Araneomorphae</taxon>
        <taxon>Entelegynae</taxon>
        <taxon>Araneoidea</taxon>
        <taxon>Araneidae</taxon>
        <taxon>Larinioides</taxon>
    </lineage>
</organism>
<evidence type="ECO:0000256" key="3">
    <source>
        <dbReference type="ARBA" id="ARBA00023004"/>
    </source>
</evidence>
<evidence type="ECO:0000256" key="1">
    <source>
        <dbReference type="ARBA" id="ARBA00022714"/>
    </source>
</evidence>
<evidence type="ECO:0000313" key="7">
    <source>
        <dbReference type="Proteomes" id="UP001497382"/>
    </source>
</evidence>
<dbReference type="AlphaFoldDB" id="A0AAV2AE80"/>
<accession>A0AAV2AE80</accession>
<dbReference type="InterPro" id="IPR012675">
    <property type="entry name" value="Beta-grasp_dom_sf"/>
</dbReference>
<keyword evidence="4" id="KW-0411">Iron-sulfur</keyword>
<dbReference type="InterPro" id="IPR018298">
    <property type="entry name" value="Adrenodoxin_Fe-S_BS"/>
</dbReference>
<dbReference type="GO" id="GO:0046872">
    <property type="term" value="F:metal ion binding"/>
    <property type="evidence" value="ECO:0007669"/>
    <property type="project" value="UniProtKB-KW"/>
</dbReference>
<gene>
    <name evidence="6" type="ORF">LARSCL_LOCUS12049</name>
</gene>
<dbReference type="EMBL" id="CAXIEN010000155">
    <property type="protein sequence ID" value="CAL1282353.1"/>
    <property type="molecule type" value="Genomic_DNA"/>
</dbReference>
<dbReference type="GO" id="GO:0005739">
    <property type="term" value="C:mitochondrion"/>
    <property type="evidence" value="ECO:0007669"/>
    <property type="project" value="TreeGrafter"/>
</dbReference>
<name>A0AAV2AE80_9ARAC</name>
<dbReference type="PROSITE" id="PS00814">
    <property type="entry name" value="ADX"/>
    <property type="match status" value="1"/>
</dbReference>
<keyword evidence="2" id="KW-0479">Metal-binding</keyword>
<evidence type="ECO:0000256" key="4">
    <source>
        <dbReference type="ARBA" id="ARBA00023014"/>
    </source>
</evidence>
<dbReference type="InterPro" id="IPR036010">
    <property type="entry name" value="2Fe-2S_ferredoxin-like_sf"/>
</dbReference>
<evidence type="ECO:0008006" key="8">
    <source>
        <dbReference type="Google" id="ProtNLM"/>
    </source>
</evidence>
<reference evidence="6 7" key="1">
    <citation type="submission" date="2024-04" db="EMBL/GenBank/DDBJ databases">
        <authorList>
            <person name="Rising A."/>
            <person name="Reimegard J."/>
            <person name="Sonavane S."/>
            <person name="Akerstrom W."/>
            <person name="Nylinder S."/>
            <person name="Hedman E."/>
            <person name="Kallberg Y."/>
        </authorList>
    </citation>
    <scope>NUCLEOTIDE SEQUENCE [LARGE SCALE GENOMIC DNA]</scope>
</reference>
<evidence type="ECO:0000256" key="5">
    <source>
        <dbReference type="ARBA" id="ARBA00034078"/>
    </source>
</evidence>
<dbReference type="InterPro" id="IPR001055">
    <property type="entry name" value="Adrenodoxin-like"/>
</dbReference>
<dbReference type="PANTHER" id="PTHR23426:SF76">
    <property type="entry name" value="ADRENODOXIN-LIKE PROTEIN 2, MITOCHONDRIAL"/>
    <property type="match status" value="1"/>
</dbReference>
<dbReference type="GO" id="GO:0009055">
    <property type="term" value="F:electron transfer activity"/>
    <property type="evidence" value="ECO:0007669"/>
    <property type="project" value="TreeGrafter"/>
</dbReference>
<evidence type="ECO:0000256" key="2">
    <source>
        <dbReference type="ARBA" id="ARBA00022723"/>
    </source>
</evidence>
<evidence type="ECO:0000313" key="6">
    <source>
        <dbReference type="EMBL" id="CAL1282353.1"/>
    </source>
</evidence>
<keyword evidence="1" id="KW-0001">2Fe-2S</keyword>
<dbReference type="Gene3D" id="3.10.20.30">
    <property type="match status" value="1"/>
</dbReference>